<organism evidence="2 3">
    <name type="scientific">Pseudogymnoascus verrucosus</name>
    <dbReference type="NCBI Taxonomy" id="342668"/>
    <lineage>
        <taxon>Eukaryota</taxon>
        <taxon>Fungi</taxon>
        <taxon>Dikarya</taxon>
        <taxon>Ascomycota</taxon>
        <taxon>Pezizomycotina</taxon>
        <taxon>Leotiomycetes</taxon>
        <taxon>Thelebolales</taxon>
        <taxon>Thelebolaceae</taxon>
        <taxon>Pseudogymnoascus</taxon>
    </lineage>
</organism>
<keyword evidence="3" id="KW-1185">Reference proteome</keyword>
<evidence type="ECO:0000313" key="3">
    <source>
        <dbReference type="Proteomes" id="UP000091956"/>
    </source>
</evidence>
<accession>A0A1B8GUP9</accession>
<dbReference type="AlphaFoldDB" id="A0A1B8GUP9"/>
<gene>
    <name evidence="2" type="ORF">VE01_02772</name>
</gene>
<feature type="region of interest" description="Disordered" evidence="1">
    <location>
        <begin position="57"/>
        <end position="78"/>
    </location>
</feature>
<evidence type="ECO:0000256" key="1">
    <source>
        <dbReference type="SAM" id="MobiDB-lite"/>
    </source>
</evidence>
<dbReference type="GeneID" id="28836158"/>
<reference evidence="2 3" key="1">
    <citation type="submission" date="2016-03" db="EMBL/GenBank/DDBJ databases">
        <title>Comparative genomics of Pseudogymnoascus destructans, the fungus causing white-nose syndrome of bats.</title>
        <authorList>
            <person name="Palmer J.M."/>
            <person name="Drees K.P."/>
            <person name="Foster J.T."/>
            <person name="Lindner D.L."/>
        </authorList>
    </citation>
    <scope>NUCLEOTIDE SEQUENCE [LARGE SCALE GENOMIC DNA]</scope>
    <source>
        <strain evidence="2 3">UAMH 10579</strain>
    </source>
</reference>
<evidence type="ECO:0000313" key="2">
    <source>
        <dbReference type="EMBL" id="OBT99553.1"/>
    </source>
</evidence>
<reference evidence="3" key="2">
    <citation type="journal article" date="2018" name="Nat. Commun.">
        <title>Extreme sensitivity to ultraviolet light in the fungal pathogen causing white-nose syndrome of bats.</title>
        <authorList>
            <person name="Palmer J.M."/>
            <person name="Drees K.P."/>
            <person name="Foster J.T."/>
            <person name="Lindner D.L."/>
        </authorList>
    </citation>
    <scope>NUCLEOTIDE SEQUENCE [LARGE SCALE GENOMIC DNA]</scope>
    <source>
        <strain evidence="3">UAMH 10579</strain>
    </source>
</reference>
<protein>
    <submittedName>
        <fullName evidence="2">Uncharacterized protein</fullName>
    </submittedName>
</protein>
<name>A0A1B8GUP9_9PEZI</name>
<proteinExistence type="predicted"/>
<dbReference type="Proteomes" id="UP000091956">
    <property type="component" value="Unassembled WGS sequence"/>
</dbReference>
<dbReference type="OrthoDB" id="3439846at2759"/>
<dbReference type="RefSeq" id="XP_018133286.1">
    <property type="nucleotide sequence ID" value="XM_018272276.1"/>
</dbReference>
<sequence>MANDFDADFSIDLVLPGLFVNQLGECNELFRLNVGGHDDDGNDGLYGNQTLMSVDEDDDEEEIFKEEDPPAGAEDPLS</sequence>
<dbReference type="EMBL" id="KV460212">
    <property type="protein sequence ID" value="OBT99553.1"/>
    <property type="molecule type" value="Genomic_DNA"/>
</dbReference>